<accession>A0A8K0J386</accession>
<feature type="region of interest" description="Disordered" evidence="1">
    <location>
        <begin position="509"/>
        <end position="580"/>
    </location>
</feature>
<comment type="caution">
    <text evidence="2">The sequence shown here is derived from an EMBL/GenBank/DDBJ whole genome shotgun (WGS) entry which is preliminary data.</text>
</comment>
<proteinExistence type="predicted"/>
<organism evidence="2 3">
    <name type="scientific">Claviceps africana</name>
    <dbReference type="NCBI Taxonomy" id="83212"/>
    <lineage>
        <taxon>Eukaryota</taxon>
        <taxon>Fungi</taxon>
        <taxon>Dikarya</taxon>
        <taxon>Ascomycota</taxon>
        <taxon>Pezizomycotina</taxon>
        <taxon>Sordariomycetes</taxon>
        <taxon>Hypocreomycetidae</taxon>
        <taxon>Hypocreales</taxon>
        <taxon>Clavicipitaceae</taxon>
        <taxon>Claviceps</taxon>
    </lineage>
</organism>
<evidence type="ECO:0000313" key="3">
    <source>
        <dbReference type="Proteomes" id="UP000811619"/>
    </source>
</evidence>
<evidence type="ECO:0000313" key="2">
    <source>
        <dbReference type="EMBL" id="KAG5921178.1"/>
    </source>
</evidence>
<reference evidence="2" key="1">
    <citation type="journal article" date="2020" name="bioRxiv">
        <title>Whole genome comparisons of ergot fungi reveals the divergence and evolution of species within the genus Claviceps are the result of varying mechanisms driving genome evolution and host range expansion.</title>
        <authorList>
            <person name="Wyka S.A."/>
            <person name="Mondo S.J."/>
            <person name="Liu M."/>
            <person name="Dettman J."/>
            <person name="Nalam V."/>
            <person name="Broders K.D."/>
        </authorList>
    </citation>
    <scope>NUCLEOTIDE SEQUENCE</scope>
    <source>
        <strain evidence="2">CCC 489</strain>
    </source>
</reference>
<dbReference type="Proteomes" id="UP000811619">
    <property type="component" value="Unassembled WGS sequence"/>
</dbReference>
<name>A0A8K0J386_9HYPO</name>
<dbReference type="PANTHER" id="PTHR21310:SF37">
    <property type="entry name" value="AMINOGLYCOSIDE PHOSPHOTRANSFERASE DOMAIN-CONTAINING PROTEIN"/>
    <property type="match status" value="1"/>
</dbReference>
<feature type="compositionally biased region" description="Basic residues" evidence="1">
    <location>
        <begin position="570"/>
        <end position="580"/>
    </location>
</feature>
<feature type="compositionally biased region" description="Polar residues" evidence="1">
    <location>
        <begin position="527"/>
        <end position="551"/>
    </location>
</feature>
<protein>
    <recommendedName>
        <fullName evidence="4">Aminoglycoside phosphotransferase domain-containing protein</fullName>
    </recommendedName>
</protein>
<evidence type="ECO:0008006" key="4">
    <source>
        <dbReference type="Google" id="ProtNLM"/>
    </source>
</evidence>
<dbReference type="EMBL" id="SRPY01000575">
    <property type="protein sequence ID" value="KAG5921178.1"/>
    <property type="molecule type" value="Genomic_DNA"/>
</dbReference>
<dbReference type="PANTHER" id="PTHR21310">
    <property type="entry name" value="AMINOGLYCOSIDE PHOSPHOTRANSFERASE-RELATED-RELATED"/>
    <property type="match status" value="1"/>
</dbReference>
<gene>
    <name evidence="2" type="ORF">E4U42_005943</name>
</gene>
<keyword evidence="3" id="KW-1185">Reference proteome</keyword>
<feature type="compositionally biased region" description="Basic and acidic residues" evidence="1">
    <location>
        <begin position="509"/>
        <end position="526"/>
    </location>
</feature>
<sequence>MPRLPKTYEDAINQDTNILHEAQYYDATFQQFEDIRKEEETIMALTRHHVGVESQTNVTIDWKGVIIGAFNICFPIAVERPDEPPIKLFFRCAMPHKLGELRSAGAVDEKMRCEVATYAWIQEKCPDIRIPHLYGFGLFDHSQFTNQSQRPLLTRVILHLRRLFLTWLRPSIILSPYIPHPSQHRFSTAYMVLEDVSADGSRMVYKSWAEKGDDERRRHNLYRGYAKVVISLARVPQPRIGSFRFHSDGTISLSNRPLTTTLAILENDGMPRCIPRDRTYTNADLWVSDMLSFHAGRLSTDVNAALHAEDLRFLMGCQVVVRALAHHYVHPERREGPFYLQFTDLHRSNIFVDDDWNIRSLVDLEWVTAHPLEMMQAPYWLVDGDLATFEGEQLESFKKRRLEYMEIFEDEERKAAPGREAFITNAINWSWERKGSWFWIGIESLNTLRCMLLDHVRWNFGFPFRRALLRELSLLWCADSDAFVEKREKDIQGYQSELRKLYGERKAAIEESTEKTGHDAAKEQQASKEQVGSEQVGSEQVGSEDLSSGKATTKRKAPKIPETTGLKTNRPARNRSAVKI</sequence>
<dbReference type="InterPro" id="IPR051678">
    <property type="entry name" value="AGP_Transferase"/>
</dbReference>
<evidence type="ECO:0000256" key="1">
    <source>
        <dbReference type="SAM" id="MobiDB-lite"/>
    </source>
</evidence>
<dbReference type="OrthoDB" id="3645574at2759"/>
<dbReference type="AlphaFoldDB" id="A0A8K0J386"/>